<dbReference type="AlphaFoldDB" id="A0A4Q8QFG6"/>
<evidence type="ECO:0000256" key="6">
    <source>
        <dbReference type="ARBA" id="ARBA00023136"/>
    </source>
</evidence>
<comment type="similarity">
    <text evidence="2">Belongs to the DoxX family.</text>
</comment>
<feature type="transmembrane region" description="Helical" evidence="7">
    <location>
        <begin position="60"/>
        <end position="79"/>
    </location>
</feature>
<evidence type="ECO:0000256" key="2">
    <source>
        <dbReference type="ARBA" id="ARBA00006679"/>
    </source>
</evidence>
<keyword evidence="3" id="KW-1003">Cell membrane</keyword>
<proteinExistence type="inferred from homology"/>
<feature type="transmembrane region" description="Helical" evidence="7">
    <location>
        <begin position="85"/>
        <end position="102"/>
    </location>
</feature>
<gene>
    <name evidence="8" type="ORF">EW142_05405</name>
</gene>
<dbReference type="Pfam" id="PF07681">
    <property type="entry name" value="DoxX"/>
    <property type="match status" value="1"/>
</dbReference>
<dbReference type="PANTHER" id="PTHR33452:SF1">
    <property type="entry name" value="INNER MEMBRANE PROTEIN YPHA-RELATED"/>
    <property type="match status" value="1"/>
</dbReference>
<feature type="transmembrane region" description="Helical" evidence="7">
    <location>
        <begin position="20"/>
        <end position="39"/>
    </location>
</feature>
<keyword evidence="9" id="KW-1185">Reference proteome</keyword>
<name>A0A4Q8QFG6_9FLAO</name>
<dbReference type="PANTHER" id="PTHR33452">
    <property type="entry name" value="OXIDOREDUCTASE CATD-RELATED"/>
    <property type="match status" value="1"/>
</dbReference>
<protein>
    <submittedName>
        <fullName evidence="8">DoxX family protein</fullName>
    </submittedName>
</protein>
<sequence>MGTVKDLNKWANAHTYYPLDLVRVALGVVLFIKGVEFMTNYEQMTLMTKPFQGVPGSMMMLHYIVPAHFVGGFLIVIGLLTRWAIIAQLPILIGAILTNFLGEMNTLNLILATLVFLVSIFFMVYGSGKHSADYYLKMQK</sequence>
<evidence type="ECO:0000256" key="5">
    <source>
        <dbReference type="ARBA" id="ARBA00022989"/>
    </source>
</evidence>
<evidence type="ECO:0000256" key="4">
    <source>
        <dbReference type="ARBA" id="ARBA00022692"/>
    </source>
</evidence>
<dbReference type="Proteomes" id="UP000291981">
    <property type="component" value="Unassembled WGS sequence"/>
</dbReference>
<keyword evidence="4 7" id="KW-0812">Transmembrane</keyword>
<feature type="transmembrane region" description="Helical" evidence="7">
    <location>
        <begin position="109"/>
        <end position="128"/>
    </location>
</feature>
<keyword evidence="6 7" id="KW-0472">Membrane</keyword>
<evidence type="ECO:0000256" key="7">
    <source>
        <dbReference type="SAM" id="Phobius"/>
    </source>
</evidence>
<comment type="caution">
    <text evidence="8">The sequence shown here is derived from an EMBL/GenBank/DDBJ whole genome shotgun (WGS) entry which is preliminary data.</text>
</comment>
<evidence type="ECO:0000313" key="9">
    <source>
        <dbReference type="Proteomes" id="UP000291981"/>
    </source>
</evidence>
<keyword evidence="5 7" id="KW-1133">Transmembrane helix</keyword>
<dbReference type="InterPro" id="IPR032808">
    <property type="entry name" value="DoxX"/>
</dbReference>
<dbReference type="GO" id="GO:0005886">
    <property type="term" value="C:plasma membrane"/>
    <property type="evidence" value="ECO:0007669"/>
    <property type="project" value="UniProtKB-SubCell"/>
</dbReference>
<accession>A0A4Q8QFG6</accession>
<organism evidence="8 9">
    <name type="scientific">Flagellimonas allohymeniacidonis</name>
    <dbReference type="NCBI Taxonomy" id="2517819"/>
    <lineage>
        <taxon>Bacteria</taxon>
        <taxon>Pseudomonadati</taxon>
        <taxon>Bacteroidota</taxon>
        <taxon>Flavobacteriia</taxon>
        <taxon>Flavobacteriales</taxon>
        <taxon>Flavobacteriaceae</taxon>
        <taxon>Flagellimonas</taxon>
    </lineage>
</organism>
<dbReference type="RefSeq" id="WP_130610746.1">
    <property type="nucleotide sequence ID" value="NZ_SGIU01000001.1"/>
</dbReference>
<dbReference type="OrthoDB" id="680764at2"/>
<dbReference type="EMBL" id="SGIU01000001">
    <property type="protein sequence ID" value="TAI49235.1"/>
    <property type="molecule type" value="Genomic_DNA"/>
</dbReference>
<comment type="subcellular location">
    <subcellularLocation>
        <location evidence="1">Cell membrane</location>
        <topology evidence="1">Multi-pass membrane protein</topology>
    </subcellularLocation>
</comment>
<reference evidence="8 9" key="1">
    <citation type="submission" date="2019-02" db="EMBL/GenBank/DDBJ databases">
        <title>Draft genome sequence of Muricauda sp. 176CP4-71.</title>
        <authorList>
            <person name="Park J.-S."/>
        </authorList>
    </citation>
    <scope>NUCLEOTIDE SEQUENCE [LARGE SCALE GENOMIC DNA]</scope>
    <source>
        <strain evidence="8 9">176CP4-71</strain>
    </source>
</reference>
<evidence type="ECO:0000256" key="3">
    <source>
        <dbReference type="ARBA" id="ARBA00022475"/>
    </source>
</evidence>
<dbReference type="InterPro" id="IPR051907">
    <property type="entry name" value="DoxX-like_oxidoreductase"/>
</dbReference>
<evidence type="ECO:0000313" key="8">
    <source>
        <dbReference type="EMBL" id="TAI49235.1"/>
    </source>
</evidence>
<evidence type="ECO:0000256" key="1">
    <source>
        <dbReference type="ARBA" id="ARBA00004651"/>
    </source>
</evidence>